<keyword evidence="1" id="KW-0472">Membrane</keyword>
<protein>
    <submittedName>
        <fullName evidence="2">Putative secreted peptide</fullName>
    </submittedName>
</protein>
<feature type="transmembrane region" description="Helical" evidence="1">
    <location>
        <begin position="46"/>
        <end position="70"/>
    </location>
</feature>
<organism evidence="2">
    <name type="scientific">Anopheles braziliensis</name>
    <dbReference type="NCBI Taxonomy" id="58242"/>
    <lineage>
        <taxon>Eukaryota</taxon>
        <taxon>Metazoa</taxon>
        <taxon>Ecdysozoa</taxon>
        <taxon>Arthropoda</taxon>
        <taxon>Hexapoda</taxon>
        <taxon>Insecta</taxon>
        <taxon>Pterygota</taxon>
        <taxon>Neoptera</taxon>
        <taxon>Endopterygota</taxon>
        <taxon>Diptera</taxon>
        <taxon>Nematocera</taxon>
        <taxon>Culicoidea</taxon>
        <taxon>Culicidae</taxon>
        <taxon>Anophelinae</taxon>
        <taxon>Anopheles</taxon>
    </lineage>
</organism>
<evidence type="ECO:0000313" key="2">
    <source>
        <dbReference type="EMBL" id="MBW30175.1"/>
    </source>
</evidence>
<dbReference type="AlphaFoldDB" id="A0A2M3ZNU8"/>
<accession>A0A2M3ZNU8</accession>
<proteinExistence type="predicted"/>
<name>A0A2M3ZNU8_9DIPT</name>
<dbReference type="EMBL" id="GGFM01009424">
    <property type="protein sequence ID" value="MBW30175.1"/>
    <property type="molecule type" value="Transcribed_RNA"/>
</dbReference>
<keyword evidence="1" id="KW-0812">Transmembrane</keyword>
<keyword evidence="1" id="KW-1133">Transmembrane helix</keyword>
<evidence type="ECO:0000256" key="1">
    <source>
        <dbReference type="SAM" id="Phobius"/>
    </source>
</evidence>
<sequence>MTKNTSLCFSMVAKIFALRSFPFCSFVFLLLLRCAAFDLFDFLAFFWPFFFPSATVSLSSFMDIIALAAASSRSACLRFSSSSWSSSLMLSSSTFGQKSPSKYGNSEADCSLSSIACFRMSL</sequence>
<reference evidence="2" key="1">
    <citation type="submission" date="2018-01" db="EMBL/GenBank/DDBJ databases">
        <title>An insight into the sialome of Amazonian anophelines.</title>
        <authorList>
            <person name="Ribeiro J.M."/>
            <person name="Scarpassa V."/>
            <person name="Calvo E."/>
        </authorList>
    </citation>
    <scope>NUCLEOTIDE SEQUENCE</scope>
    <source>
        <tissue evidence="2">Salivary glands</tissue>
    </source>
</reference>